<organism evidence="2 3">
    <name type="scientific">Caenorhabditis briggsae</name>
    <dbReference type="NCBI Taxonomy" id="6238"/>
    <lineage>
        <taxon>Eukaryota</taxon>
        <taxon>Metazoa</taxon>
        <taxon>Ecdysozoa</taxon>
        <taxon>Nematoda</taxon>
        <taxon>Chromadorea</taxon>
        <taxon>Rhabditida</taxon>
        <taxon>Rhabditina</taxon>
        <taxon>Rhabditomorpha</taxon>
        <taxon>Rhabditoidea</taxon>
        <taxon>Rhabditidae</taxon>
        <taxon>Peloderinae</taxon>
        <taxon>Caenorhabditis</taxon>
    </lineage>
</organism>
<feature type="transmembrane region" description="Helical" evidence="1">
    <location>
        <begin position="197"/>
        <end position="220"/>
    </location>
</feature>
<dbReference type="Pfam" id="PF10327">
    <property type="entry name" value="7TM_GPCR_Sri"/>
    <property type="match status" value="1"/>
</dbReference>
<evidence type="ECO:0000256" key="1">
    <source>
        <dbReference type="SAM" id="Phobius"/>
    </source>
</evidence>
<dbReference type="HOGENOM" id="CLU_067919_1_0_1"/>
<keyword evidence="1" id="KW-0472">Membrane</keyword>
<evidence type="ECO:0000313" key="4">
    <source>
        <dbReference type="WormBase" id="CBG19150"/>
    </source>
</evidence>
<dbReference type="eggNOG" id="ENOG502TM83">
    <property type="taxonomic scope" value="Eukaryota"/>
</dbReference>
<dbReference type="PANTHER" id="PTHR45830">
    <property type="entry name" value="SERPENTINE RECEPTOR, CLASS I"/>
    <property type="match status" value="1"/>
</dbReference>
<dbReference type="PROSITE" id="PS51257">
    <property type="entry name" value="PROKAR_LIPOPROTEIN"/>
    <property type="match status" value="1"/>
</dbReference>
<feature type="transmembrane region" description="Helical" evidence="1">
    <location>
        <begin position="240"/>
        <end position="261"/>
    </location>
</feature>
<feature type="transmembrane region" description="Helical" evidence="1">
    <location>
        <begin position="21"/>
        <end position="43"/>
    </location>
</feature>
<feature type="transmembrane region" description="Helical" evidence="1">
    <location>
        <begin position="149"/>
        <end position="176"/>
    </location>
</feature>
<sequence>MTKVQILCSLCDLHLSFLMQLVPFFPYIVGGCAAGLLLQLSLLSPHVCMTILSFLVGFQVNTLNLCFLRKHQIIAQISGERVLSKNVYNLIVFLLLAYPFTYSVPFQLAAKSKEDQYKIIDRKYPHYRTKFEKLENFEVYELNTMMSTFFTMIILGCGQSTLTVSLLVFQMYKGLLLCRSSLSKSTLEKHKSSLKSLVGQFMTTPIAILPAMLIVLTIVFPFSEAQSEPDRAQNFTRYMLMIMSTHSAVNCLVVIFTFPEFRNFVFFWRKKGLTIGQRPPVSIASSGLARPVRNSWTNSVS</sequence>
<accession>A8XUY0</accession>
<dbReference type="PANTHER" id="PTHR45830:SF12">
    <property type="entry name" value="G_PROTEIN_RECEP_F1_2 DOMAIN-CONTAINING PROTEIN-RELATED"/>
    <property type="match status" value="1"/>
</dbReference>
<dbReference type="GeneID" id="8579434"/>
<evidence type="ECO:0000313" key="3">
    <source>
        <dbReference type="Proteomes" id="UP000008549"/>
    </source>
</evidence>
<dbReference type="Proteomes" id="UP000008549">
    <property type="component" value="Unassembled WGS sequence"/>
</dbReference>
<proteinExistence type="predicted"/>
<dbReference type="WormBase" id="CBG19150">
    <property type="protein sequence ID" value="CBP49215"/>
    <property type="gene ID" value="WBGene00038418"/>
</dbReference>
<reference evidence="2 3" key="2">
    <citation type="journal article" date="2011" name="PLoS Genet.">
        <title>Caenorhabditis briggsae recombinant inbred line genotypes reveal inter-strain incompatibility and the evolution of recombination.</title>
        <authorList>
            <person name="Ross J.A."/>
            <person name="Koboldt D.C."/>
            <person name="Staisch J.E."/>
            <person name="Chamberlin H.M."/>
            <person name="Gupta B.P."/>
            <person name="Miller R.D."/>
            <person name="Baird S.E."/>
            <person name="Haag E.S."/>
        </authorList>
    </citation>
    <scope>NUCLEOTIDE SEQUENCE [LARGE SCALE GENOMIC DNA]</scope>
    <source>
        <strain evidence="2 3">AF16</strain>
    </source>
</reference>
<dbReference type="RefSeq" id="XP_045096701.1">
    <property type="nucleotide sequence ID" value="XM_045237932.1"/>
</dbReference>
<feature type="transmembrane region" description="Helical" evidence="1">
    <location>
        <begin position="49"/>
        <end position="67"/>
    </location>
</feature>
<evidence type="ECO:0000313" key="2">
    <source>
        <dbReference type="EMBL" id="CAP36447.2"/>
    </source>
</evidence>
<dbReference type="FunCoup" id="A8XUY0">
    <property type="interactions" value="127"/>
</dbReference>
<keyword evidence="1" id="KW-1133">Transmembrane helix</keyword>
<dbReference type="InterPro" id="IPR019429">
    <property type="entry name" value="7TM_GPCR_serpentine_rcpt_Sri"/>
</dbReference>
<protein>
    <submittedName>
        <fullName evidence="2">Protein CBG19150</fullName>
    </submittedName>
</protein>
<gene>
    <name evidence="2 4" type="ORF">CBG19150</name>
    <name evidence="2" type="ORF">CBG_19150</name>
</gene>
<dbReference type="EMBL" id="HE601047">
    <property type="protein sequence ID" value="CAP36447.2"/>
    <property type="molecule type" value="Genomic_DNA"/>
</dbReference>
<dbReference type="KEGG" id="cbr:CBG_19150"/>
<keyword evidence="3" id="KW-1185">Reference proteome</keyword>
<name>A8XUY0_CAEBR</name>
<feature type="transmembrane region" description="Helical" evidence="1">
    <location>
        <begin position="87"/>
        <end position="108"/>
    </location>
</feature>
<dbReference type="CTD" id="8579434"/>
<dbReference type="OMA" id="LMIMSTH"/>
<dbReference type="AlphaFoldDB" id="A8XUY0"/>
<keyword evidence="1" id="KW-0812">Transmembrane</keyword>
<dbReference type="InParanoid" id="A8XUY0"/>
<dbReference type="SUPFAM" id="SSF81321">
    <property type="entry name" value="Family A G protein-coupled receptor-like"/>
    <property type="match status" value="1"/>
</dbReference>
<reference evidence="2 3" key="1">
    <citation type="journal article" date="2003" name="PLoS Biol.">
        <title>The genome sequence of Caenorhabditis briggsae: a platform for comparative genomics.</title>
        <authorList>
            <person name="Stein L.D."/>
            <person name="Bao Z."/>
            <person name="Blasiar D."/>
            <person name="Blumenthal T."/>
            <person name="Brent M.R."/>
            <person name="Chen N."/>
            <person name="Chinwalla A."/>
            <person name="Clarke L."/>
            <person name="Clee C."/>
            <person name="Coghlan A."/>
            <person name="Coulson A."/>
            <person name="D'Eustachio P."/>
            <person name="Fitch D.H."/>
            <person name="Fulton L.A."/>
            <person name="Fulton R.E."/>
            <person name="Griffiths-Jones S."/>
            <person name="Harris T.W."/>
            <person name="Hillier L.W."/>
            <person name="Kamath R."/>
            <person name="Kuwabara P.E."/>
            <person name="Mardis E.R."/>
            <person name="Marra M.A."/>
            <person name="Miner T.L."/>
            <person name="Minx P."/>
            <person name="Mullikin J.C."/>
            <person name="Plumb R.W."/>
            <person name="Rogers J."/>
            <person name="Schein J.E."/>
            <person name="Sohrmann M."/>
            <person name="Spieth J."/>
            <person name="Stajich J.E."/>
            <person name="Wei C."/>
            <person name="Willey D."/>
            <person name="Wilson R.K."/>
            <person name="Durbin R."/>
            <person name="Waterston R.H."/>
        </authorList>
    </citation>
    <scope>NUCLEOTIDE SEQUENCE [LARGE SCALE GENOMIC DNA]</scope>
    <source>
        <strain evidence="2 3">AF16</strain>
    </source>
</reference>